<accession>A0ABR4QCY5</accession>
<organism evidence="2 3">
    <name type="scientific">Taenia crassiceps</name>
    <dbReference type="NCBI Taxonomy" id="6207"/>
    <lineage>
        <taxon>Eukaryota</taxon>
        <taxon>Metazoa</taxon>
        <taxon>Spiralia</taxon>
        <taxon>Lophotrochozoa</taxon>
        <taxon>Platyhelminthes</taxon>
        <taxon>Cestoda</taxon>
        <taxon>Eucestoda</taxon>
        <taxon>Cyclophyllidea</taxon>
        <taxon>Taeniidae</taxon>
        <taxon>Taenia</taxon>
    </lineage>
</organism>
<reference evidence="2 3" key="1">
    <citation type="journal article" date="2022" name="Front. Cell. Infect. Microbiol.">
        <title>The Genomes of Two Strains of Taenia crassiceps the Animal Model for the Study of Human Cysticercosis.</title>
        <authorList>
            <person name="Bobes R.J."/>
            <person name="Estrada K."/>
            <person name="Rios-Valencia D.G."/>
            <person name="Calderon-Gallegos A."/>
            <person name="de la Torre P."/>
            <person name="Carrero J.C."/>
            <person name="Sanchez-Flores A."/>
            <person name="Laclette J.P."/>
        </authorList>
    </citation>
    <scope>NUCLEOTIDE SEQUENCE [LARGE SCALE GENOMIC DNA]</scope>
    <source>
        <strain evidence="2">WFUcys</strain>
    </source>
</reference>
<evidence type="ECO:0000256" key="1">
    <source>
        <dbReference type="SAM" id="MobiDB-lite"/>
    </source>
</evidence>
<feature type="region of interest" description="Disordered" evidence="1">
    <location>
        <begin position="282"/>
        <end position="306"/>
    </location>
</feature>
<feature type="region of interest" description="Disordered" evidence="1">
    <location>
        <begin position="1105"/>
        <end position="1143"/>
    </location>
</feature>
<sequence>MSTVDNSGLGRNIFDTFFKLVGGTNPVVTEENRIDSQQPSFGTTNSSVSSPAVVVEAEGNELPISEIIQQTQVSSDTETTSKSFYSSTQLSEALHDLPPGQFAAARDCCMRLRYPPTLAILMQREKDNQLYDSISTGPQTKSRSTRSIHFEILPSHFEGTVVKLFDGEGAAVMRSEENVVEEDPFKSPPSILSLATGTKRARHQRRTKGEDSGGLRASDTNEDDSDSVEIVSFVPPDEQLLPTPTTTAVATGSQKRKPSNHISSISSAPAIAVVAGTSSTQSSLLPPLQQRVESSHGTNRSSFGAPSELSIFQSKPSSRSRKPLSFPKTISFSSKCLEGCLYLDKFYQQLVGFGMLSEVALEMTSLAVSSDFLVPTPCPFGWPHFVCLESNPSSPQTEQFLLMGDALRLILLAYTNPATEYRNAVKCLTDLCHQKIRSILVENIRVRTPEGFQCVPLEWSSLLSSYSLRLPSLLWLPVVTPPSRDVIFRIFDLASKLSRPKSSAASSWTSSCPVEDLAHITVAIYPKFSVPEPLNPPTSVTSTTSVDEFVSAQALRDFLSLRFTPTIKWTSVSLTSASISESPLETLIHMTPPQLRALCQLFDCNHASSLAGLGLICLLFKRLFMHLFVNASFAGRGRLMVLRHSLCLVECPLEDGLYDCDLFTHLASIHARVSDCLGNLRTAYPQLVSAGACLTAKHRLKCSPQTSTEADIGRSRLFTTAQEARDVILRMFKEIIYPNLVALFEAVTAAHEFVGFVLARDLYMFKRSHGSGGCVEENNAFRLLRSGIAMLNRLENKSIFQSISQSGAIVGLKKILEPAVLCKTKLVVLRPPGLLYLVEQMAVQLKAFRQSLMTSRVHLCSSWWPAFTTSAVDVSADSNVKLFMTEIQSIFDRIECWTRVLHNTELRNIPTKMLEVLVKEAGKGVPGLRGLKVAPSDSELLGVPYGSKNSATMESILTAVAVAPLPPCPQNILFDEQAALASEASMSLDLLNRVFSVPEDEEDNDEVVEEGETQKPSFEEVMNELNETDEATTTEVEEESEAMEVIQRTPPKRVVINVSGEDVLMTTMKEESKKLQEVGVDVSISNVPTMDRRTLGKLKRSQKILSHHQQYQSQEEEEIEPVTTSPTYDEDNHVANMCSNSVR</sequence>
<name>A0ABR4QCY5_9CEST</name>
<feature type="compositionally biased region" description="Low complexity" evidence="1">
    <location>
        <begin position="240"/>
        <end position="251"/>
    </location>
</feature>
<keyword evidence="3" id="KW-1185">Reference proteome</keyword>
<feature type="compositionally biased region" description="Polar residues" evidence="1">
    <location>
        <begin position="291"/>
        <end position="304"/>
    </location>
</feature>
<comment type="caution">
    <text evidence="2">The sequence shown here is derived from an EMBL/GenBank/DDBJ whole genome shotgun (WGS) entry which is preliminary data.</text>
</comment>
<gene>
    <name evidence="2" type="ORF">TcWFU_001470</name>
</gene>
<evidence type="ECO:0000313" key="3">
    <source>
        <dbReference type="Proteomes" id="UP001651158"/>
    </source>
</evidence>
<evidence type="ECO:0000313" key="2">
    <source>
        <dbReference type="EMBL" id="KAL5107349.1"/>
    </source>
</evidence>
<proteinExistence type="predicted"/>
<dbReference type="EMBL" id="JAKROA010000004">
    <property type="protein sequence ID" value="KAL5107349.1"/>
    <property type="molecule type" value="Genomic_DNA"/>
</dbReference>
<dbReference type="Proteomes" id="UP001651158">
    <property type="component" value="Unassembled WGS sequence"/>
</dbReference>
<protein>
    <submittedName>
        <fullName evidence="2">Uncharacterized protein</fullName>
    </submittedName>
</protein>
<feature type="region of interest" description="Disordered" evidence="1">
    <location>
        <begin position="176"/>
        <end position="263"/>
    </location>
</feature>